<dbReference type="EMBL" id="KQ999452">
    <property type="protein sequence ID" value="KZV41469.1"/>
    <property type="molecule type" value="Genomic_DNA"/>
</dbReference>
<keyword evidence="3" id="KW-1185">Reference proteome</keyword>
<reference evidence="2 3" key="1">
    <citation type="journal article" date="2015" name="Proc. Natl. Acad. Sci. U.S.A.">
        <title>The resurrection genome of Boea hygrometrica: A blueprint for survival of dehydration.</title>
        <authorList>
            <person name="Xiao L."/>
            <person name="Yang G."/>
            <person name="Zhang L."/>
            <person name="Yang X."/>
            <person name="Zhao S."/>
            <person name="Ji Z."/>
            <person name="Zhou Q."/>
            <person name="Hu M."/>
            <person name="Wang Y."/>
            <person name="Chen M."/>
            <person name="Xu Y."/>
            <person name="Jin H."/>
            <person name="Xiao X."/>
            <person name="Hu G."/>
            <person name="Bao F."/>
            <person name="Hu Y."/>
            <person name="Wan P."/>
            <person name="Li L."/>
            <person name="Deng X."/>
            <person name="Kuang T."/>
            <person name="Xiang C."/>
            <person name="Zhu J.K."/>
            <person name="Oliver M.J."/>
            <person name="He Y."/>
        </authorList>
    </citation>
    <scope>NUCLEOTIDE SEQUENCE [LARGE SCALE GENOMIC DNA]</scope>
    <source>
        <strain evidence="3">cv. XS01</strain>
    </source>
</reference>
<protein>
    <submittedName>
        <fullName evidence="2">Mechanosensitive ion channel protein 6-like</fullName>
    </submittedName>
</protein>
<gene>
    <name evidence="2" type="ORF">F511_35650</name>
</gene>
<name>A0A2Z7C4M7_9LAMI</name>
<evidence type="ECO:0000313" key="2">
    <source>
        <dbReference type="EMBL" id="KZV41469.1"/>
    </source>
</evidence>
<dbReference type="Proteomes" id="UP000250235">
    <property type="component" value="Unassembled WGS sequence"/>
</dbReference>
<accession>A0A2Z7C4M7</accession>
<feature type="compositionally biased region" description="Basic and acidic residues" evidence="1">
    <location>
        <begin position="50"/>
        <end position="70"/>
    </location>
</feature>
<proteinExistence type="predicted"/>
<organism evidence="2 3">
    <name type="scientific">Dorcoceras hygrometricum</name>
    <dbReference type="NCBI Taxonomy" id="472368"/>
    <lineage>
        <taxon>Eukaryota</taxon>
        <taxon>Viridiplantae</taxon>
        <taxon>Streptophyta</taxon>
        <taxon>Embryophyta</taxon>
        <taxon>Tracheophyta</taxon>
        <taxon>Spermatophyta</taxon>
        <taxon>Magnoliopsida</taxon>
        <taxon>eudicotyledons</taxon>
        <taxon>Gunneridae</taxon>
        <taxon>Pentapetalae</taxon>
        <taxon>asterids</taxon>
        <taxon>lamiids</taxon>
        <taxon>Lamiales</taxon>
        <taxon>Gesneriaceae</taxon>
        <taxon>Didymocarpoideae</taxon>
        <taxon>Trichosporeae</taxon>
        <taxon>Loxocarpinae</taxon>
        <taxon>Dorcoceras</taxon>
    </lineage>
</organism>
<evidence type="ECO:0000313" key="3">
    <source>
        <dbReference type="Proteomes" id="UP000250235"/>
    </source>
</evidence>
<feature type="region of interest" description="Disordered" evidence="1">
    <location>
        <begin position="50"/>
        <end position="104"/>
    </location>
</feature>
<feature type="compositionally biased region" description="Polar residues" evidence="1">
    <location>
        <begin position="79"/>
        <end position="99"/>
    </location>
</feature>
<dbReference type="AlphaFoldDB" id="A0A2Z7C4M7"/>
<evidence type="ECO:0000256" key="1">
    <source>
        <dbReference type="SAM" id="MobiDB-lite"/>
    </source>
</evidence>
<sequence>MQYLKRAMHEGYQETSISKAQRLSCADTSSSYDLGCDDSSDHHRAVVFRHDDSASHHNSDVGPFRQDDSIGRSQRAKGFSSQGNHAQYIRTNNQNTDHNNSTREKYPKADMKAAKSSSICTSNLNSTSTDHAGRNFNSLLRSATHELLKNSNGKCLQLLRAPSTLRSKTPNWYQSKALRKTSSAPPILLQTAT</sequence>